<reference evidence="3 6" key="3">
    <citation type="submission" date="2018-07" db="EMBL/GenBank/DDBJ databases">
        <title>Leeuwenhoekiella genomics.</title>
        <authorList>
            <person name="Tahon G."/>
            <person name="Willems A."/>
        </authorList>
    </citation>
    <scope>NUCLEOTIDE SEQUENCE [LARGE SCALE GENOMIC DNA]</scope>
    <source>
        <strain evidence="3 6">LMG 24856</strain>
    </source>
</reference>
<evidence type="ECO:0000313" key="4">
    <source>
        <dbReference type="EMBL" id="SHH63236.1"/>
    </source>
</evidence>
<keyword evidence="6" id="KW-1185">Reference proteome</keyword>
<feature type="chain" id="PRO_5011957420" description="DUF4369 domain-containing protein" evidence="1">
    <location>
        <begin position="21"/>
        <end position="251"/>
    </location>
</feature>
<proteinExistence type="predicted"/>
<dbReference type="RefSeq" id="WP_072980372.1">
    <property type="nucleotide sequence ID" value="NZ_FQXT01000001.1"/>
</dbReference>
<keyword evidence="1" id="KW-0732">Signal</keyword>
<evidence type="ECO:0000313" key="3">
    <source>
        <dbReference type="EMBL" id="RXG27089.1"/>
    </source>
</evidence>
<feature type="signal peptide" evidence="1">
    <location>
        <begin position="1"/>
        <end position="20"/>
    </location>
</feature>
<evidence type="ECO:0000313" key="6">
    <source>
        <dbReference type="Proteomes" id="UP000290037"/>
    </source>
</evidence>
<dbReference type="Pfam" id="PF14289">
    <property type="entry name" value="DUF4369"/>
    <property type="match status" value="1"/>
</dbReference>
<dbReference type="Proteomes" id="UP000184240">
    <property type="component" value="Unassembled WGS sequence"/>
</dbReference>
<evidence type="ECO:0000313" key="5">
    <source>
        <dbReference type="Proteomes" id="UP000184240"/>
    </source>
</evidence>
<feature type="domain" description="DUF4369" evidence="2">
    <location>
        <begin position="25"/>
        <end position="124"/>
    </location>
</feature>
<dbReference type="EMBL" id="FQXT01000001">
    <property type="protein sequence ID" value="SHH63236.1"/>
    <property type="molecule type" value="Genomic_DNA"/>
</dbReference>
<protein>
    <recommendedName>
        <fullName evidence="2">DUF4369 domain-containing protein</fullName>
    </recommendedName>
</protein>
<evidence type="ECO:0000259" key="2">
    <source>
        <dbReference type="Pfam" id="PF14289"/>
    </source>
</evidence>
<organism evidence="4 5">
    <name type="scientific">Leeuwenhoekiella palythoae</name>
    <dbReference type="NCBI Taxonomy" id="573501"/>
    <lineage>
        <taxon>Bacteria</taxon>
        <taxon>Pseudomonadati</taxon>
        <taxon>Bacteroidota</taxon>
        <taxon>Flavobacteriia</taxon>
        <taxon>Flavobacteriales</taxon>
        <taxon>Flavobacteriaceae</taxon>
        <taxon>Leeuwenhoekiella</taxon>
    </lineage>
</organism>
<dbReference type="EMBL" id="QOVN01000009">
    <property type="protein sequence ID" value="RXG27089.1"/>
    <property type="molecule type" value="Genomic_DNA"/>
</dbReference>
<reference evidence="5" key="2">
    <citation type="submission" date="2016-11" db="EMBL/GenBank/DDBJ databases">
        <authorList>
            <person name="Varghese N."/>
            <person name="Submissions S."/>
        </authorList>
    </citation>
    <scope>NUCLEOTIDE SEQUENCE [LARGE SCALE GENOMIC DNA]</scope>
    <source>
        <strain evidence="5">DSM 19859</strain>
    </source>
</reference>
<dbReference type="STRING" id="573501.SAMN04487999_0700"/>
<dbReference type="OrthoDB" id="1143206at2"/>
<name>A0A1M5UK77_9FLAO</name>
<accession>A0A1M5UK77</accession>
<dbReference type="Proteomes" id="UP000290037">
    <property type="component" value="Unassembled WGS sequence"/>
</dbReference>
<dbReference type="PROSITE" id="PS51257">
    <property type="entry name" value="PROKAR_LIPOPROTEIN"/>
    <property type="match status" value="1"/>
</dbReference>
<evidence type="ECO:0000256" key="1">
    <source>
        <dbReference type="SAM" id="SignalP"/>
    </source>
</evidence>
<reference evidence="4" key="1">
    <citation type="submission" date="2016-11" db="EMBL/GenBank/DDBJ databases">
        <authorList>
            <person name="Jaros S."/>
            <person name="Januszkiewicz K."/>
            <person name="Wedrychowicz H."/>
        </authorList>
    </citation>
    <scope>NUCLEOTIDE SEQUENCE [LARGE SCALE GENOMIC DNA]</scope>
    <source>
        <strain evidence="4">DSM 19859</strain>
    </source>
</reference>
<dbReference type="InterPro" id="IPR025380">
    <property type="entry name" value="DUF4369"/>
</dbReference>
<gene>
    <name evidence="3" type="ORF">DSM01_3162</name>
    <name evidence="4" type="ORF">SAMN04487999_0700</name>
</gene>
<dbReference type="AlphaFoldDB" id="A0A1M5UK77"/>
<sequence length="251" mass="28800">MQIRSAILGLVCLLVLASCGKDGDFTLTGKINGLKKGKIYLQRIEDTSLVNIDSVIVDGNPEFEFITDLKEPQIVYLTLEKVDAYEYDDRIMIFAEPGEMTLNTSLKNFESQAAITGSQNQQKLDEYSKVIHRFNDKNLDLIKRSFEVRKEGIEDSIIYYDTQLQNLMKRKYLYTVNFAITNKEYEIAPYLAVSEIFDANIKYLDTIYTSLKPKVRKSKYGKALKDYIEERKETNANEATTTTIDSTVVEE</sequence>